<comment type="caution">
    <text evidence="1">The sequence shown here is derived from an EMBL/GenBank/DDBJ whole genome shotgun (WGS) entry which is preliminary data.</text>
</comment>
<accession>A0ABR0S6C2</accession>
<dbReference type="EMBL" id="JAVFKD010000016">
    <property type="protein sequence ID" value="KAK5987529.1"/>
    <property type="molecule type" value="Genomic_DNA"/>
</dbReference>
<evidence type="ECO:0000313" key="1">
    <source>
        <dbReference type="EMBL" id="KAK5987529.1"/>
    </source>
</evidence>
<evidence type="ECO:0000313" key="2">
    <source>
        <dbReference type="Proteomes" id="UP001338125"/>
    </source>
</evidence>
<gene>
    <name evidence="1" type="ORF">PT974_11661</name>
</gene>
<organism evidence="1 2">
    <name type="scientific">Cladobotryum mycophilum</name>
    <dbReference type="NCBI Taxonomy" id="491253"/>
    <lineage>
        <taxon>Eukaryota</taxon>
        <taxon>Fungi</taxon>
        <taxon>Dikarya</taxon>
        <taxon>Ascomycota</taxon>
        <taxon>Pezizomycotina</taxon>
        <taxon>Sordariomycetes</taxon>
        <taxon>Hypocreomycetidae</taxon>
        <taxon>Hypocreales</taxon>
        <taxon>Hypocreaceae</taxon>
        <taxon>Cladobotryum</taxon>
    </lineage>
</organism>
<reference evidence="1 2" key="1">
    <citation type="submission" date="2024-01" db="EMBL/GenBank/DDBJ databases">
        <title>Complete genome of Cladobotryum mycophilum ATHUM6906.</title>
        <authorList>
            <person name="Christinaki A.C."/>
            <person name="Myridakis A.I."/>
            <person name="Kouvelis V.N."/>
        </authorList>
    </citation>
    <scope>NUCLEOTIDE SEQUENCE [LARGE SCALE GENOMIC DNA]</scope>
    <source>
        <strain evidence="1 2">ATHUM6906</strain>
    </source>
</reference>
<proteinExistence type="predicted"/>
<protein>
    <submittedName>
        <fullName evidence="1">Uncharacterized protein</fullName>
    </submittedName>
</protein>
<name>A0ABR0S6C2_9HYPO</name>
<dbReference type="Proteomes" id="UP001338125">
    <property type="component" value="Unassembled WGS sequence"/>
</dbReference>
<keyword evidence="2" id="KW-1185">Reference proteome</keyword>
<sequence length="59" mass="6911">MPCQAGWSAVDKIDALDVSETRAAASPWLFSETRRTNEWQRHERVHLWTEQLLAFPRSQ</sequence>